<dbReference type="SUPFAM" id="SSF51419">
    <property type="entry name" value="PLP-binding barrel"/>
    <property type="match status" value="1"/>
</dbReference>
<dbReference type="InterPro" id="IPR009006">
    <property type="entry name" value="Ala_racemase/Decarboxylase_C"/>
</dbReference>
<dbReference type="PANTHER" id="PTHR30511">
    <property type="entry name" value="ALANINE RACEMASE"/>
    <property type="match status" value="1"/>
</dbReference>
<keyword evidence="2" id="KW-0663">Pyridoxal phosphate</keyword>
<dbReference type="Pfam" id="PF01168">
    <property type="entry name" value="Ala_racemase_N"/>
    <property type="match status" value="1"/>
</dbReference>
<dbReference type="InterPro" id="IPR000821">
    <property type="entry name" value="Ala_racemase"/>
</dbReference>
<dbReference type="Gene3D" id="2.40.37.10">
    <property type="entry name" value="Lyase, Ornithine Decarboxylase, Chain A, domain 1"/>
    <property type="match status" value="1"/>
</dbReference>
<keyword evidence="5" id="KW-1185">Reference proteome</keyword>
<dbReference type="Gene3D" id="3.20.20.10">
    <property type="entry name" value="Alanine racemase"/>
    <property type="match status" value="1"/>
</dbReference>
<dbReference type="PRINTS" id="PR00992">
    <property type="entry name" value="ALARACEMASE"/>
</dbReference>
<evidence type="ECO:0000256" key="1">
    <source>
        <dbReference type="ARBA" id="ARBA00001933"/>
    </source>
</evidence>
<evidence type="ECO:0000256" key="2">
    <source>
        <dbReference type="ARBA" id="ARBA00022898"/>
    </source>
</evidence>
<dbReference type="InterPro" id="IPR011079">
    <property type="entry name" value="Ala_racemase_C"/>
</dbReference>
<feature type="domain" description="Alanine racemase C-terminal" evidence="4">
    <location>
        <begin position="222"/>
        <end position="343"/>
    </location>
</feature>
<sequence>MRKLTMEEIIGVVRGHAYGHGAVRVARHLASLGVETFAVATTNEGRVLRNGGVQGKIHVLGNCQPEEINHVVENDLIPTICWSNALKTVPANKLLTKTGAQLKVNVNVDSGLSMYGVETCQLDGLIQELDALDVGIESIFTHFAGGLTDRSGNLDQLDHFLNCTDPYVNKNISRHAAASVGCCQMVGTELDYVRPGRILYGISTENDFPGLKVFKDFDFLPAMSVFARPTFYERVPPTNGRLGPKWLASFACGWADGYSEKLSHGIGSLRNNKTGQLHALVGRVTADECNAALRKQPRSGDTFTLLTADYADHTSPAWMACTLGDSPAEVTSAWSRRVPRVYVRQGEVVNITAGVDL</sequence>
<name>A0ABM1EPG1_PRICU</name>
<dbReference type="InterPro" id="IPR029066">
    <property type="entry name" value="PLP-binding_barrel"/>
</dbReference>
<comment type="cofactor">
    <cofactor evidence="1">
        <name>pyridoxal 5'-phosphate</name>
        <dbReference type="ChEBI" id="CHEBI:597326"/>
    </cofactor>
</comment>
<proteinExistence type="predicted"/>
<evidence type="ECO:0000259" key="4">
    <source>
        <dbReference type="SMART" id="SM01005"/>
    </source>
</evidence>
<dbReference type="SMART" id="SM01005">
    <property type="entry name" value="Ala_racemase_C"/>
    <property type="match status" value="1"/>
</dbReference>
<dbReference type="GeneID" id="106814298"/>
<gene>
    <name evidence="6" type="primary">LOC106814298</name>
</gene>
<dbReference type="Pfam" id="PF00842">
    <property type="entry name" value="Ala_racemase_C"/>
    <property type="match status" value="1"/>
</dbReference>
<accession>A0ABM1EPG1</accession>
<dbReference type="RefSeq" id="XP_014674082.1">
    <property type="nucleotide sequence ID" value="XM_014818596.1"/>
</dbReference>
<dbReference type="Proteomes" id="UP000695022">
    <property type="component" value="Unplaced"/>
</dbReference>
<dbReference type="SUPFAM" id="SSF50621">
    <property type="entry name" value="Alanine racemase C-terminal domain-like"/>
    <property type="match status" value="1"/>
</dbReference>
<reference evidence="6" key="1">
    <citation type="submission" date="2025-08" db="UniProtKB">
        <authorList>
            <consortium name="RefSeq"/>
        </authorList>
    </citation>
    <scope>IDENTIFICATION</scope>
</reference>
<evidence type="ECO:0000313" key="5">
    <source>
        <dbReference type="Proteomes" id="UP000695022"/>
    </source>
</evidence>
<organism evidence="5 6">
    <name type="scientific">Priapulus caudatus</name>
    <name type="common">Priapulid worm</name>
    <dbReference type="NCBI Taxonomy" id="37621"/>
    <lineage>
        <taxon>Eukaryota</taxon>
        <taxon>Metazoa</taxon>
        <taxon>Ecdysozoa</taxon>
        <taxon>Scalidophora</taxon>
        <taxon>Priapulida</taxon>
        <taxon>Priapulimorpha</taxon>
        <taxon>Priapulimorphida</taxon>
        <taxon>Priapulidae</taxon>
        <taxon>Priapulus</taxon>
    </lineage>
</organism>
<protein>
    <submittedName>
        <fullName evidence="6">Alanine racemase-like</fullName>
    </submittedName>
</protein>
<evidence type="ECO:0000313" key="6">
    <source>
        <dbReference type="RefSeq" id="XP_014674082.1"/>
    </source>
</evidence>
<dbReference type="InterPro" id="IPR001608">
    <property type="entry name" value="Ala_racemase_N"/>
</dbReference>
<evidence type="ECO:0000256" key="3">
    <source>
        <dbReference type="ARBA" id="ARBA00023235"/>
    </source>
</evidence>
<keyword evidence="3" id="KW-0413">Isomerase</keyword>
<dbReference type="PANTHER" id="PTHR30511:SF0">
    <property type="entry name" value="ALANINE RACEMASE, CATABOLIC-RELATED"/>
    <property type="match status" value="1"/>
</dbReference>